<dbReference type="RefSeq" id="WP_137343551.1">
    <property type="nucleotide sequence ID" value="NZ_SZVO01000018.1"/>
</dbReference>
<reference evidence="1 2" key="1">
    <citation type="submission" date="2019-05" db="EMBL/GenBank/DDBJ databases">
        <title>Dyadobacter AR-3-8 sp. nov., isolated from arctic soil.</title>
        <authorList>
            <person name="Chaudhary D.K."/>
        </authorList>
    </citation>
    <scope>NUCLEOTIDE SEQUENCE [LARGE SCALE GENOMIC DNA]</scope>
    <source>
        <strain evidence="1 2">AR-3-8</strain>
    </source>
</reference>
<evidence type="ECO:0000313" key="1">
    <source>
        <dbReference type="EMBL" id="TKT87664.1"/>
    </source>
</evidence>
<evidence type="ECO:0000313" key="2">
    <source>
        <dbReference type="Proteomes" id="UP000304900"/>
    </source>
</evidence>
<protein>
    <submittedName>
        <fullName evidence="1">Gliding motility-associated C-terminal domain-containing protein</fullName>
    </submittedName>
</protein>
<dbReference type="AlphaFoldDB" id="A0A4U6D1I3"/>
<dbReference type="InterPro" id="IPR026341">
    <property type="entry name" value="T9SS_type_B"/>
</dbReference>
<comment type="caution">
    <text evidence="1">The sequence shown here is derived from an EMBL/GenBank/DDBJ whole genome shotgun (WGS) entry which is preliminary data.</text>
</comment>
<keyword evidence="2" id="KW-1185">Reference proteome</keyword>
<sequence length="579" mass="63525">MGKILFLTGLVFCLSVRLYGQKVDCGNIGFEEGSTNGWILTNGTVENVGTSVVYTNETVGIYANGHLVTKATDGNDPKITAEAIPMVAPGSNYSLRIGNTLMGSRFDRAKTSFVVGPDNTLFQYKFAILLENPTNDHQPYQKPGFNIRIYDASGNDIACSNYDIQLEADNTVDGFKTQGDIQYRNWTTGAMDLRDHIGETITVEVTAHGCTKKKHFGYAYFDAQCTKSEVRQAANCPDDDGYLTLVAPTGFGKYTWSNGATTSETKVKANLGDKYSVKLVPVGSLDESCELQMDYTIEFKQSDTTIVKTICDGESVAVGDTTYRTSGNFTRHISHSNVCDSTVNLQLTVNPVAKYTQNITICEGDSLAVGDSLYRAAGTYVNILSTKLGCDSTVTTELKVDQLNLAAMQNLYITQGDSVELHAVVDPVGNYNYVWQPPASLLCPTCADTWAQPASTTLYTLKVSDINQICSRNGKVIVEVRPCGIYPPTAFSPNHDGENDVFFVYGNSCVNRVRKMVIYNRWGEVIYMKENFAASEPSNGWDGNYKGQPTEPGVYPYKIKVEFKSGELVDYKGIVTLLK</sequence>
<gene>
    <name evidence="1" type="ORF">FDK13_29195</name>
</gene>
<organism evidence="1 2">
    <name type="scientific">Dyadobacter frigoris</name>
    <dbReference type="NCBI Taxonomy" id="2576211"/>
    <lineage>
        <taxon>Bacteria</taxon>
        <taxon>Pseudomonadati</taxon>
        <taxon>Bacteroidota</taxon>
        <taxon>Cytophagia</taxon>
        <taxon>Cytophagales</taxon>
        <taxon>Spirosomataceae</taxon>
        <taxon>Dyadobacter</taxon>
    </lineage>
</organism>
<accession>A0A4U6D1I3</accession>
<name>A0A4U6D1I3_9BACT</name>
<proteinExistence type="predicted"/>
<dbReference type="NCBIfam" id="TIGR04131">
    <property type="entry name" value="Bac_Flav_CTERM"/>
    <property type="match status" value="1"/>
</dbReference>
<dbReference type="OrthoDB" id="1490014at2"/>
<dbReference type="Pfam" id="PF13585">
    <property type="entry name" value="CHU_C"/>
    <property type="match status" value="1"/>
</dbReference>
<dbReference type="Proteomes" id="UP000304900">
    <property type="component" value="Unassembled WGS sequence"/>
</dbReference>
<dbReference type="EMBL" id="SZVO01000018">
    <property type="protein sequence ID" value="TKT87664.1"/>
    <property type="molecule type" value="Genomic_DNA"/>
</dbReference>